<dbReference type="InterPro" id="IPR011004">
    <property type="entry name" value="Trimer_LpxA-like_sf"/>
</dbReference>
<dbReference type="GO" id="GO:0005869">
    <property type="term" value="C:dynactin complex"/>
    <property type="evidence" value="ECO:0007669"/>
    <property type="project" value="InterPro"/>
</dbReference>
<protein>
    <recommendedName>
        <fullName evidence="3">Dynactin subunit 6</fullName>
    </recommendedName>
</protein>
<evidence type="ECO:0000256" key="5">
    <source>
        <dbReference type="ARBA" id="ARBA00023212"/>
    </source>
</evidence>
<dbReference type="SUPFAM" id="SSF51161">
    <property type="entry name" value="Trimeric LpxA-like enzymes"/>
    <property type="match status" value="1"/>
</dbReference>
<keyword evidence="4" id="KW-0963">Cytoplasm</keyword>
<evidence type="ECO:0000256" key="1">
    <source>
        <dbReference type="ARBA" id="ARBA00004245"/>
    </source>
</evidence>
<dbReference type="Proteomes" id="UP001219518">
    <property type="component" value="Unassembled WGS sequence"/>
</dbReference>
<dbReference type="CDD" id="cd04646">
    <property type="entry name" value="LbH_Dynactin_6"/>
    <property type="match status" value="1"/>
</dbReference>
<reference evidence="7" key="1">
    <citation type="submission" date="2021-07" db="EMBL/GenBank/DDBJ databases">
        <authorList>
            <person name="Catto M.A."/>
            <person name="Jacobson A."/>
            <person name="Kennedy G."/>
            <person name="Labadie P."/>
            <person name="Hunt B.G."/>
            <person name="Srinivasan R."/>
        </authorList>
    </citation>
    <scope>NUCLEOTIDE SEQUENCE</scope>
    <source>
        <strain evidence="7">PL_HMW_Pooled</strain>
        <tissue evidence="7">Head</tissue>
    </source>
</reference>
<name>A0AAE1HUR1_9NEOP</name>
<dbReference type="PANTHER" id="PTHR13072">
    <property type="entry name" value="DYNACTIN 6"/>
    <property type="match status" value="1"/>
</dbReference>
<evidence type="ECO:0000313" key="7">
    <source>
        <dbReference type="EMBL" id="KAK3927836.1"/>
    </source>
</evidence>
<evidence type="ECO:0000256" key="2">
    <source>
        <dbReference type="ARBA" id="ARBA00007719"/>
    </source>
</evidence>
<dbReference type="GO" id="GO:0007052">
    <property type="term" value="P:mitotic spindle organization"/>
    <property type="evidence" value="ECO:0007669"/>
    <property type="project" value="TreeGrafter"/>
</dbReference>
<keyword evidence="8" id="KW-1185">Reference proteome</keyword>
<comment type="subcellular location">
    <subcellularLocation>
        <location evidence="1">Cytoplasm</location>
        <location evidence="1">Cytoskeleton</location>
    </subcellularLocation>
</comment>
<evidence type="ECO:0000256" key="6">
    <source>
        <dbReference type="ARBA" id="ARBA00034687"/>
    </source>
</evidence>
<comment type="similarity">
    <text evidence="2">Belongs to the dynactin subunits 5/6 family. Dynactin subunit 6 subfamily.</text>
</comment>
<organism evidence="7 8">
    <name type="scientific">Frankliniella fusca</name>
    <dbReference type="NCBI Taxonomy" id="407009"/>
    <lineage>
        <taxon>Eukaryota</taxon>
        <taxon>Metazoa</taxon>
        <taxon>Ecdysozoa</taxon>
        <taxon>Arthropoda</taxon>
        <taxon>Hexapoda</taxon>
        <taxon>Insecta</taxon>
        <taxon>Pterygota</taxon>
        <taxon>Neoptera</taxon>
        <taxon>Paraneoptera</taxon>
        <taxon>Thysanoptera</taxon>
        <taxon>Terebrantia</taxon>
        <taxon>Thripoidea</taxon>
        <taxon>Thripidae</taxon>
        <taxon>Frankliniella</taxon>
    </lineage>
</organism>
<dbReference type="PANTHER" id="PTHR13072:SF0">
    <property type="entry name" value="DYNACTIN SUBUNIT 6"/>
    <property type="match status" value="1"/>
</dbReference>
<dbReference type="EMBL" id="JAHWGI010001301">
    <property type="protein sequence ID" value="KAK3927836.1"/>
    <property type="molecule type" value="Genomic_DNA"/>
</dbReference>
<gene>
    <name evidence="7" type="ORF">KUF71_016121</name>
</gene>
<proteinExistence type="inferred from homology"/>
<comment type="caution">
    <text evidence="7">The sequence shown here is derived from an EMBL/GenBank/DDBJ whole genome shotgun (WGS) entry which is preliminary data.</text>
</comment>
<evidence type="ECO:0000256" key="4">
    <source>
        <dbReference type="ARBA" id="ARBA00022490"/>
    </source>
</evidence>
<dbReference type="Gene3D" id="2.160.10.10">
    <property type="entry name" value="Hexapeptide repeat proteins"/>
    <property type="match status" value="1"/>
</dbReference>
<dbReference type="InterPro" id="IPR027777">
    <property type="entry name" value="DCTN6"/>
</dbReference>
<comment type="function">
    <text evidence="6">Part of the dynactin complex that activates the molecular motor dynein for ultra-processive transport along microtubules.</text>
</comment>
<evidence type="ECO:0000313" key="8">
    <source>
        <dbReference type="Proteomes" id="UP001219518"/>
    </source>
</evidence>
<evidence type="ECO:0000256" key="3">
    <source>
        <dbReference type="ARBA" id="ARBA00016573"/>
    </source>
</evidence>
<reference evidence="7" key="2">
    <citation type="journal article" date="2023" name="BMC Genomics">
        <title>Pest status, molecular evolution, and epigenetic factors derived from the genome assembly of Frankliniella fusca, a thysanopteran phytovirus vector.</title>
        <authorList>
            <person name="Catto M.A."/>
            <person name="Labadie P.E."/>
            <person name="Jacobson A.L."/>
            <person name="Kennedy G.G."/>
            <person name="Srinivasan R."/>
            <person name="Hunt B.G."/>
        </authorList>
    </citation>
    <scope>NUCLEOTIDE SEQUENCE</scope>
    <source>
        <strain evidence="7">PL_HMW_Pooled</strain>
    </source>
</reference>
<dbReference type="AlphaFoldDB" id="A0AAE1HUR1"/>
<sequence length="187" mass="20333">MSSLSTHDAKPKHDLKIATHAIVCHESKLKGDITIGAHTIVHPRATIIAEAGPIIIGEFNIIEEQAHIINRLPPGADPSTQIVMEIGNGNVFEVDCLFESTKMGDQNVMEVKSHVGPGVEITSGCIIGAGCKLTGKEILPENTVVYGRNCARRIAMDKPPMQNLQIEFLTKTLVNYHHLKKPRSANS</sequence>
<keyword evidence="5" id="KW-0206">Cytoskeleton</keyword>
<dbReference type="GO" id="GO:0070840">
    <property type="term" value="F:dynein complex binding"/>
    <property type="evidence" value="ECO:0007669"/>
    <property type="project" value="TreeGrafter"/>
</dbReference>
<accession>A0AAE1HUR1</accession>